<dbReference type="InterPro" id="IPR011010">
    <property type="entry name" value="DNA_brk_join_enz"/>
</dbReference>
<dbReference type="PANTHER" id="PTHR30349:SF64">
    <property type="entry name" value="PROPHAGE INTEGRASE INTD-RELATED"/>
    <property type="match status" value="1"/>
</dbReference>
<evidence type="ECO:0000259" key="5">
    <source>
        <dbReference type="PROSITE" id="PS51898"/>
    </source>
</evidence>
<gene>
    <name evidence="6" type="ORF">C7455_1029</name>
</gene>
<dbReference type="GO" id="GO:0006310">
    <property type="term" value="P:DNA recombination"/>
    <property type="evidence" value="ECO:0007669"/>
    <property type="project" value="UniProtKB-KW"/>
</dbReference>
<comment type="caution">
    <text evidence="6">The sequence shown here is derived from an EMBL/GenBank/DDBJ whole genome shotgun (WGS) entry which is preliminary data.</text>
</comment>
<evidence type="ECO:0000256" key="3">
    <source>
        <dbReference type="ARBA" id="ARBA00023125"/>
    </source>
</evidence>
<dbReference type="GO" id="GO:0003677">
    <property type="term" value="F:DNA binding"/>
    <property type="evidence" value="ECO:0007669"/>
    <property type="project" value="UniProtKB-KW"/>
</dbReference>
<dbReference type="RefSeq" id="WP_109666217.1">
    <property type="nucleotide sequence ID" value="NZ_QGGW01000002.1"/>
</dbReference>
<dbReference type="Gene3D" id="1.10.150.130">
    <property type="match status" value="1"/>
</dbReference>
<keyword evidence="4" id="KW-0233">DNA recombination</keyword>
<keyword evidence="3" id="KW-0238">DNA-binding</keyword>
<evidence type="ECO:0000313" key="7">
    <source>
        <dbReference type="Proteomes" id="UP000245708"/>
    </source>
</evidence>
<dbReference type="InterPro" id="IPR002104">
    <property type="entry name" value="Integrase_catalytic"/>
</dbReference>
<dbReference type="EMBL" id="QGGW01000002">
    <property type="protein sequence ID" value="PWK61324.1"/>
    <property type="molecule type" value="Genomic_DNA"/>
</dbReference>
<dbReference type="Gene3D" id="1.10.443.10">
    <property type="entry name" value="Intergrase catalytic core"/>
    <property type="match status" value="1"/>
</dbReference>
<evidence type="ECO:0000313" key="6">
    <source>
        <dbReference type="EMBL" id="PWK61324.1"/>
    </source>
</evidence>
<dbReference type="AlphaFoldDB" id="A0A316GPB4"/>
<organism evidence="6 7">
    <name type="scientific">Roseicyclus mahoneyensis</name>
    <dbReference type="NCBI Taxonomy" id="164332"/>
    <lineage>
        <taxon>Bacteria</taxon>
        <taxon>Pseudomonadati</taxon>
        <taxon>Pseudomonadota</taxon>
        <taxon>Alphaproteobacteria</taxon>
        <taxon>Rhodobacterales</taxon>
        <taxon>Roseobacteraceae</taxon>
        <taxon>Roseicyclus</taxon>
    </lineage>
</organism>
<dbReference type="OrthoDB" id="6388170at2"/>
<keyword evidence="7" id="KW-1185">Reference proteome</keyword>
<reference evidence="6 7" key="1">
    <citation type="submission" date="2018-05" db="EMBL/GenBank/DDBJ databases">
        <title>Genomic Encyclopedia of Type Strains, Phase IV (KMG-IV): sequencing the most valuable type-strain genomes for metagenomic binning, comparative biology and taxonomic classification.</title>
        <authorList>
            <person name="Goeker M."/>
        </authorList>
    </citation>
    <scope>NUCLEOTIDE SEQUENCE [LARGE SCALE GENOMIC DNA]</scope>
    <source>
        <strain evidence="6 7">DSM 16097</strain>
    </source>
</reference>
<dbReference type="InterPro" id="IPR050090">
    <property type="entry name" value="Tyrosine_recombinase_XerCD"/>
</dbReference>
<evidence type="ECO:0000256" key="2">
    <source>
        <dbReference type="ARBA" id="ARBA00022908"/>
    </source>
</evidence>
<dbReference type="PANTHER" id="PTHR30349">
    <property type="entry name" value="PHAGE INTEGRASE-RELATED"/>
    <property type="match status" value="1"/>
</dbReference>
<feature type="domain" description="Tyr recombinase" evidence="5">
    <location>
        <begin position="117"/>
        <end position="297"/>
    </location>
</feature>
<dbReference type="Pfam" id="PF00589">
    <property type="entry name" value="Phage_integrase"/>
    <property type="match status" value="1"/>
</dbReference>
<proteinExistence type="inferred from homology"/>
<dbReference type="PROSITE" id="PS51898">
    <property type="entry name" value="TYR_RECOMBINASE"/>
    <property type="match status" value="1"/>
</dbReference>
<dbReference type="Proteomes" id="UP000245708">
    <property type="component" value="Unassembled WGS sequence"/>
</dbReference>
<dbReference type="InterPro" id="IPR013762">
    <property type="entry name" value="Integrase-like_cat_sf"/>
</dbReference>
<name>A0A316GPB4_9RHOB</name>
<dbReference type="CDD" id="cd00796">
    <property type="entry name" value="INT_Rci_Hp1_C"/>
    <property type="match status" value="1"/>
</dbReference>
<comment type="similarity">
    <text evidence="1">Belongs to the 'phage' integrase family.</text>
</comment>
<evidence type="ECO:0000256" key="4">
    <source>
        <dbReference type="ARBA" id="ARBA00023172"/>
    </source>
</evidence>
<dbReference type="InterPro" id="IPR010998">
    <property type="entry name" value="Integrase_recombinase_N"/>
</dbReference>
<protein>
    <submittedName>
        <fullName evidence="6">Site-specific recombinase XerD</fullName>
    </submittedName>
</protein>
<keyword evidence="2" id="KW-0229">DNA integration</keyword>
<dbReference type="SUPFAM" id="SSF56349">
    <property type="entry name" value="DNA breaking-rejoining enzymes"/>
    <property type="match status" value="1"/>
</dbReference>
<dbReference type="GO" id="GO:0015074">
    <property type="term" value="P:DNA integration"/>
    <property type="evidence" value="ECO:0007669"/>
    <property type="project" value="UniProtKB-KW"/>
</dbReference>
<accession>A0A316GPB4</accession>
<evidence type="ECO:0000256" key="1">
    <source>
        <dbReference type="ARBA" id="ARBA00008857"/>
    </source>
</evidence>
<sequence>MLMNPVMFGDAPTTLNAFFDEHYLPHCEATTRGHRHVRLTYEKHLRDTLGPMRWQEITPLMVNAWLRNQLQKKLKHTTINKHIFLVNRLFRTVRDWGALPEGANQPPSLRKLPTGDHRQRFLSKEEILRLLAECGKINHPYLQLFIRFLLLTGARKGEARTMRWCDIDVASGVWRVPVSKNGRSRRIMLSAAALDTLEQVKRRTLILGQRVGPEHHVFPNPKTGTCYHGFHLAYFRARDAAGLPEVRIHDLRHTYASLLINNGVSLYEVQELLGHSSVAMTQRYAHLAPNKLRSRTQIVASIVDGGMVDGGMEVAVQ</sequence>